<keyword evidence="4" id="KW-0963">Cytoplasm</keyword>
<reference evidence="13 14" key="1">
    <citation type="journal article" date="2016" name="BMC Genomics">
        <title>Combined genomic and structural analyses of a cultured magnetotactic bacterium reveals its niche adaptation to a dynamic environment.</title>
        <authorList>
            <person name="Araujo A.C."/>
            <person name="Morillo V."/>
            <person name="Cypriano J."/>
            <person name="Teixeira L.C."/>
            <person name="Leao P."/>
            <person name="Lyra S."/>
            <person name="Almeida L.G."/>
            <person name="Bazylinski D.A."/>
            <person name="Vasconcellos A.T."/>
            <person name="Abreu F."/>
            <person name="Lins U."/>
        </authorList>
    </citation>
    <scope>NUCLEOTIDE SEQUENCE [LARGE SCALE GENOMIC DNA]</scope>
    <source>
        <strain evidence="13 14">IT-1</strain>
    </source>
</reference>
<dbReference type="GO" id="GO:0006260">
    <property type="term" value="P:DNA replication"/>
    <property type="evidence" value="ECO:0007669"/>
    <property type="project" value="UniProtKB-KW"/>
</dbReference>
<dbReference type="PANTHER" id="PTHR43096">
    <property type="entry name" value="DNAJ HOMOLOG 1, MITOCHONDRIAL-RELATED"/>
    <property type="match status" value="1"/>
</dbReference>
<keyword evidence="8" id="KW-0863">Zinc-finger</keyword>
<comment type="caution">
    <text evidence="13">The sequence shown here is derived from an EMBL/GenBank/DDBJ whole genome shotgun (WGS) entry which is preliminary data.</text>
</comment>
<evidence type="ECO:0000256" key="1">
    <source>
        <dbReference type="ARBA" id="ARBA00001947"/>
    </source>
</evidence>
<evidence type="ECO:0000313" key="14">
    <source>
        <dbReference type="Proteomes" id="UP000194003"/>
    </source>
</evidence>
<feature type="domain" description="Chaperone DnaJ C-terminal" evidence="12">
    <location>
        <begin position="3"/>
        <end position="82"/>
    </location>
</feature>
<dbReference type="STRING" id="1434232.MAIT1_02012"/>
<dbReference type="AlphaFoldDB" id="A0A1Y2K2R0"/>
<dbReference type="GO" id="GO:0042026">
    <property type="term" value="P:protein refolding"/>
    <property type="evidence" value="ECO:0007669"/>
    <property type="project" value="TreeGrafter"/>
</dbReference>
<protein>
    <recommendedName>
        <fullName evidence="12">Chaperone DnaJ C-terminal domain-containing protein</fullName>
    </recommendedName>
</protein>
<dbReference type="CDD" id="cd10747">
    <property type="entry name" value="DnaJ_C"/>
    <property type="match status" value="1"/>
</dbReference>
<dbReference type="Proteomes" id="UP000194003">
    <property type="component" value="Unassembled WGS sequence"/>
</dbReference>
<comment type="cofactor">
    <cofactor evidence="1">
        <name>Zn(2+)</name>
        <dbReference type="ChEBI" id="CHEBI:29105"/>
    </cofactor>
</comment>
<dbReference type="FunFam" id="2.60.260.20:FF:000004">
    <property type="entry name" value="Molecular chaperone DnaJ"/>
    <property type="match status" value="1"/>
</dbReference>
<evidence type="ECO:0000259" key="12">
    <source>
        <dbReference type="Pfam" id="PF01556"/>
    </source>
</evidence>
<keyword evidence="10" id="KW-0346">Stress response</keyword>
<evidence type="ECO:0000256" key="2">
    <source>
        <dbReference type="ARBA" id="ARBA00004496"/>
    </source>
</evidence>
<dbReference type="InterPro" id="IPR008971">
    <property type="entry name" value="HSP40/DnaJ_pept-bd"/>
</dbReference>
<name>A0A1Y2K2R0_9PROT</name>
<dbReference type="EMBL" id="LVJN01000020">
    <property type="protein sequence ID" value="OSM01947.1"/>
    <property type="molecule type" value="Genomic_DNA"/>
</dbReference>
<dbReference type="GO" id="GO:0008270">
    <property type="term" value="F:zinc ion binding"/>
    <property type="evidence" value="ECO:0007669"/>
    <property type="project" value="UniProtKB-KW"/>
</dbReference>
<accession>A0A1Y2K2R0</accession>
<comment type="subcellular location">
    <subcellularLocation>
        <location evidence="2">Cytoplasm</location>
    </subcellularLocation>
</comment>
<evidence type="ECO:0000256" key="11">
    <source>
        <dbReference type="ARBA" id="ARBA00023186"/>
    </source>
</evidence>
<dbReference type="SUPFAM" id="SSF49493">
    <property type="entry name" value="HSP40/DnaJ peptide-binding domain"/>
    <property type="match status" value="1"/>
</dbReference>
<dbReference type="InterPro" id="IPR002939">
    <property type="entry name" value="DnaJ_C"/>
</dbReference>
<sequence>MLNHNLFERYNNDLLCIVPVSFPQAALGAKLEVPTLTGRARITIPPGSQTGKRLAMRGKGLPHLNRPGLFGDLVVEIRVETPVNLNKRQRELLEEFESCSDGTCQPESTGFMDRVKSFWDKMAN</sequence>
<evidence type="ECO:0000256" key="8">
    <source>
        <dbReference type="ARBA" id="ARBA00022771"/>
    </source>
</evidence>
<evidence type="ECO:0000256" key="5">
    <source>
        <dbReference type="ARBA" id="ARBA00022705"/>
    </source>
</evidence>
<evidence type="ECO:0000256" key="7">
    <source>
        <dbReference type="ARBA" id="ARBA00022737"/>
    </source>
</evidence>
<gene>
    <name evidence="13" type="ORF">MAIT1_02012</name>
</gene>
<comment type="subunit">
    <text evidence="3">Homodimer.</text>
</comment>
<evidence type="ECO:0000256" key="9">
    <source>
        <dbReference type="ARBA" id="ARBA00022833"/>
    </source>
</evidence>
<keyword evidence="7" id="KW-0677">Repeat</keyword>
<evidence type="ECO:0000256" key="10">
    <source>
        <dbReference type="ARBA" id="ARBA00023016"/>
    </source>
</evidence>
<keyword evidence="9" id="KW-0862">Zinc</keyword>
<dbReference type="PANTHER" id="PTHR43096:SF48">
    <property type="entry name" value="CHAPERONE PROTEIN DNAJ"/>
    <property type="match status" value="1"/>
</dbReference>
<dbReference type="GO" id="GO:0051082">
    <property type="term" value="F:unfolded protein binding"/>
    <property type="evidence" value="ECO:0007669"/>
    <property type="project" value="InterPro"/>
</dbReference>
<evidence type="ECO:0000256" key="4">
    <source>
        <dbReference type="ARBA" id="ARBA00022490"/>
    </source>
</evidence>
<keyword evidence="14" id="KW-1185">Reference proteome</keyword>
<keyword evidence="6" id="KW-0479">Metal-binding</keyword>
<keyword evidence="11" id="KW-0143">Chaperone</keyword>
<evidence type="ECO:0000256" key="6">
    <source>
        <dbReference type="ARBA" id="ARBA00022723"/>
    </source>
</evidence>
<evidence type="ECO:0000313" key="13">
    <source>
        <dbReference type="EMBL" id="OSM01947.1"/>
    </source>
</evidence>
<evidence type="ECO:0000256" key="3">
    <source>
        <dbReference type="ARBA" id="ARBA00011738"/>
    </source>
</evidence>
<proteinExistence type="predicted"/>
<dbReference type="Gene3D" id="2.60.260.20">
    <property type="entry name" value="Urease metallochaperone UreE, N-terminal domain"/>
    <property type="match status" value="1"/>
</dbReference>
<organism evidence="13 14">
    <name type="scientific">Magnetofaba australis IT-1</name>
    <dbReference type="NCBI Taxonomy" id="1434232"/>
    <lineage>
        <taxon>Bacteria</taxon>
        <taxon>Pseudomonadati</taxon>
        <taxon>Pseudomonadota</taxon>
        <taxon>Magnetococcia</taxon>
        <taxon>Magnetococcales</taxon>
        <taxon>Magnetococcaceae</taxon>
        <taxon>Magnetofaba</taxon>
    </lineage>
</organism>
<dbReference type="Pfam" id="PF01556">
    <property type="entry name" value="DnaJ_C"/>
    <property type="match status" value="1"/>
</dbReference>
<keyword evidence="5" id="KW-0235">DNA replication</keyword>
<dbReference type="GO" id="GO:0005737">
    <property type="term" value="C:cytoplasm"/>
    <property type="evidence" value="ECO:0007669"/>
    <property type="project" value="UniProtKB-SubCell"/>
</dbReference>